<feature type="region of interest" description="Disordered" evidence="1">
    <location>
        <begin position="1"/>
        <end position="36"/>
    </location>
</feature>
<feature type="compositionally biased region" description="Basic and acidic residues" evidence="1">
    <location>
        <begin position="25"/>
        <end position="36"/>
    </location>
</feature>
<sequence>MAGSLQASIAMEVDQSRPLVNRNTPRRDHMRASAAA</sequence>
<keyword evidence="3" id="KW-1185">Reference proteome</keyword>
<organism evidence="2 3">
    <name type="scientific">Rhizobium rosettiformans</name>
    <dbReference type="NCBI Taxonomy" id="1368430"/>
    <lineage>
        <taxon>Bacteria</taxon>
        <taxon>Pseudomonadati</taxon>
        <taxon>Pseudomonadota</taxon>
        <taxon>Alphaproteobacteria</taxon>
        <taxon>Hyphomicrobiales</taxon>
        <taxon>Rhizobiaceae</taxon>
        <taxon>Rhizobium/Agrobacterium group</taxon>
        <taxon>Rhizobium</taxon>
    </lineage>
</organism>
<dbReference type="EMBL" id="JACHGA010000003">
    <property type="protein sequence ID" value="MBB5275642.1"/>
    <property type="molecule type" value="Genomic_DNA"/>
</dbReference>
<accession>A0A7W8HP56</accession>
<dbReference type="Proteomes" id="UP000550895">
    <property type="component" value="Unassembled WGS sequence"/>
</dbReference>
<gene>
    <name evidence="2" type="ORF">HNR26_001690</name>
</gene>
<comment type="caution">
    <text evidence="2">The sequence shown here is derived from an EMBL/GenBank/DDBJ whole genome shotgun (WGS) entry which is preliminary data.</text>
</comment>
<protein>
    <submittedName>
        <fullName evidence="2">Uncharacterized protein</fullName>
    </submittedName>
</protein>
<evidence type="ECO:0000313" key="2">
    <source>
        <dbReference type="EMBL" id="MBB5275642.1"/>
    </source>
</evidence>
<evidence type="ECO:0000313" key="3">
    <source>
        <dbReference type="Proteomes" id="UP000550895"/>
    </source>
</evidence>
<name>A0A7W8HP56_9HYPH</name>
<dbReference type="AlphaFoldDB" id="A0A7W8HP56"/>
<evidence type="ECO:0000256" key="1">
    <source>
        <dbReference type="SAM" id="MobiDB-lite"/>
    </source>
</evidence>
<reference evidence="2 3" key="1">
    <citation type="submission" date="2020-08" db="EMBL/GenBank/DDBJ databases">
        <title>Genomic Encyclopedia of Type Strains, Phase IV (KMG-IV): sequencing the most valuable type-strain genomes for metagenomic binning, comparative biology and taxonomic classification.</title>
        <authorList>
            <person name="Goeker M."/>
        </authorList>
    </citation>
    <scope>NUCLEOTIDE SEQUENCE [LARGE SCALE GENOMIC DNA]</scope>
    <source>
        <strain evidence="2 3">DSM 26376</strain>
    </source>
</reference>
<proteinExistence type="predicted"/>